<dbReference type="HAMAP" id="MF_00688">
    <property type="entry name" value="Leu_Phe_trans"/>
    <property type="match status" value="1"/>
</dbReference>
<name>A0A853I776_9GAMM</name>
<keyword evidence="4 15" id="KW-0012">Acyltransferase</keyword>
<keyword evidence="2 15" id="KW-0963">Cytoplasm</keyword>
<comment type="similarity">
    <text evidence="9 15">Belongs to the L/F-transferase family.</text>
</comment>
<evidence type="ECO:0000256" key="13">
    <source>
        <dbReference type="ARBA" id="ARBA00077165"/>
    </source>
</evidence>
<comment type="catalytic activity">
    <reaction evidence="7 15">
        <text>N-terminal L-lysyl-[protein] + L-leucyl-tRNA(Leu) = N-terminal L-leucyl-L-lysyl-[protein] + tRNA(Leu) + H(+)</text>
        <dbReference type="Rhea" id="RHEA:12340"/>
        <dbReference type="Rhea" id="RHEA-COMP:9613"/>
        <dbReference type="Rhea" id="RHEA-COMP:9622"/>
        <dbReference type="Rhea" id="RHEA-COMP:12670"/>
        <dbReference type="Rhea" id="RHEA-COMP:12671"/>
        <dbReference type="ChEBI" id="CHEBI:15378"/>
        <dbReference type="ChEBI" id="CHEBI:65249"/>
        <dbReference type="ChEBI" id="CHEBI:78442"/>
        <dbReference type="ChEBI" id="CHEBI:78494"/>
        <dbReference type="ChEBI" id="CHEBI:133043"/>
        <dbReference type="EC" id="2.3.2.6"/>
    </reaction>
</comment>
<evidence type="ECO:0000256" key="3">
    <source>
        <dbReference type="ARBA" id="ARBA00022679"/>
    </source>
</evidence>
<comment type="caution">
    <text evidence="16">The sequence shown here is derived from an EMBL/GenBank/DDBJ whole genome shotgun (WGS) entry which is preliminary data.</text>
</comment>
<comment type="subcellular location">
    <subcellularLocation>
        <location evidence="1 15">Cytoplasm</location>
    </subcellularLocation>
</comment>
<evidence type="ECO:0000256" key="2">
    <source>
        <dbReference type="ARBA" id="ARBA00022490"/>
    </source>
</evidence>
<dbReference type="RefSeq" id="WP_180567450.1">
    <property type="nucleotide sequence ID" value="NZ_JACCKB010000005.1"/>
</dbReference>
<evidence type="ECO:0000313" key="17">
    <source>
        <dbReference type="Proteomes" id="UP000569732"/>
    </source>
</evidence>
<dbReference type="SUPFAM" id="SSF55729">
    <property type="entry name" value="Acyl-CoA N-acyltransferases (Nat)"/>
    <property type="match status" value="1"/>
</dbReference>
<protein>
    <recommendedName>
        <fullName evidence="11 15">Leucyl/phenylalanyl-tRNA--protein transferase</fullName>
        <ecNumber evidence="10 15">2.3.2.6</ecNumber>
    </recommendedName>
    <alternativeName>
        <fullName evidence="12 15">L/F-transferase</fullName>
    </alternativeName>
    <alternativeName>
        <fullName evidence="13 15">Leucyltransferase</fullName>
    </alternativeName>
    <alternativeName>
        <fullName evidence="14 15">Phenyalanyltransferase</fullName>
    </alternativeName>
</protein>
<comment type="catalytic activity">
    <reaction evidence="6 15">
        <text>N-terminal L-arginyl-[protein] + L-leucyl-tRNA(Leu) = N-terminal L-leucyl-L-arginyl-[protein] + tRNA(Leu) + H(+)</text>
        <dbReference type="Rhea" id="RHEA:50416"/>
        <dbReference type="Rhea" id="RHEA-COMP:9613"/>
        <dbReference type="Rhea" id="RHEA-COMP:9622"/>
        <dbReference type="Rhea" id="RHEA-COMP:12672"/>
        <dbReference type="Rhea" id="RHEA-COMP:12673"/>
        <dbReference type="ChEBI" id="CHEBI:15378"/>
        <dbReference type="ChEBI" id="CHEBI:64719"/>
        <dbReference type="ChEBI" id="CHEBI:78442"/>
        <dbReference type="ChEBI" id="CHEBI:78494"/>
        <dbReference type="ChEBI" id="CHEBI:133044"/>
        <dbReference type="EC" id="2.3.2.6"/>
    </reaction>
</comment>
<dbReference type="EC" id="2.3.2.6" evidence="10 15"/>
<dbReference type="NCBIfam" id="TIGR00667">
    <property type="entry name" value="aat"/>
    <property type="match status" value="1"/>
</dbReference>
<dbReference type="InterPro" id="IPR042221">
    <property type="entry name" value="Leu/Phe-tRNA_Trfase_N"/>
</dbReference>
<evidence type="ECO:0000256" key="15">
    <source>
        <dbReference type="HAMAP-Rule" id="MF_00688"/>
    </source>
</evidence>
<dbReference type="InterPro" id="IPR042203">
    <property type="entry name" value="Leu/Phe-tRNA_Trfase_C"/>
</dbReference>
<evidence type="ECO:0000256" key="8">
    <source>
        <dbReference type="ARBA" id="ARBA00054043"/>
    </source>
</evidence>
<dbReference type="PANTHER" id="PTHR30098:SF2">
    <property type="entry name" value="LEUCYL_PHENYLALANYL-TRNA--PROTEIN TRANSFERASE"/>
    <property type="match status" value="1"/>
</dbReference>
<dbReference type="Proteomes" id="UP000569732">
    <property type="component" value="Unassembled WGS sequence"/>
</dbReference>
<evidence type="ECO:0000256" key="5">
    <source>
        <dbReference type="ARBA" id="ARBA00050607"/>
    </source>
</evidence>
<reference evidence="16 17" key="1">
    <citation type="submission" date="2020-07" db="EMBL/GenBank/DDBJ databases">
        <title>Endozoicomonas sp. nov., isolated from sediment.</title>
        <authorList>
            <person name="Gu T."/>
        </authorList>
    </citation>
    <scope>NUCLEOTIDE SEQUENCE [LARGE SCALE GENOMIC DNA]</scope>
    <source>
        <strain evidence="16 17">SM1973</strain>
    </source>
</reference>
<accession>A0A853I776</accession>
<dbReference type="GO" id="GO:0005737">
    <property type="term" value="C:cytoplasm"/>
    <property type="evidence" value="ECO:0007669"/>
    <property type="project" value="UniProtKB-SubCell"/>
</dbReference>
<evidence type="ECO:0000256" key="1">
    <source>
        <dbReference type="ARBA" id="ARBA00004496"/>
    </source>
</evidence>
<evidence type="ECO:0000313" key="16">
    <source>
        <dbReference type="EMBL" id="NYZ65417.1"/>
    </source>
</evidence>
<sequence>MAQIPWLNDYPVKFPPVSDALDYPDGLLAAGGNLSVSTLLEAYRRGIFPWFSETEPILWWSPNPRMVLLPEELKVSRSLRKFIKKQHFTVTCDQAFSQVMQACAEPRKESSGTWISDEMYSAYNELHLSGHAHSIECWQNDTLVGGLYGVAIGSVFFGESMFSRATNASKVALYYLVEQLKQWNFPLIDCQVYSEHLASLGARPISRELFVDYLNQYCCHTSVTNWKEFHTTLLGENT</sequence>
<evidence type="ECO:0000256" key="6">
    <source>
        <dbReference type="ARBA" id="ARBA00050652"/>
    </source>
</evidence>
<dbReference type="AlphaFoldDB" id="A0A853I776"/>
<comment type="catalytic activity">
    <reaction evidence="5 15">
        <text>L-phenylalanyl-tRNA(Phe) + an N-terminal L-alpha-aminoacyl-[protein] = an N-terminal L-phenylalanyl-L-alpha-aminoacyl-[protein] + tRNA(Phe)</text>
        <dbReference type="Rhea" id="RHEA:43632"/>
        <dbReference type="Rhea" id="RHEA-COMP:9668"/>
        <dbReference type="Rhea" id="RHEA-COMP:9699"/>
        <dbReference type="Rhea" id="RHEA-COMP:10636"/>
        <dbReference type="Rhea" id="RHEA-COMP:10637"/>
        <dbReference type="ChEBI" id="CHEBI:78442"/>
        <dbReference type="ChEBI" id="CHEBI:78531"/>
        <dbReference type="ChEBI" id="CHEBI:78597"/>
        <dbReference type="ChEBI" id="CHEBI:83561"/>
        <dbReference type="EC" id="2.3.2.6"/>
    </reaction>
</comment>
<dbReference type="Gene3D" id="3.40.630.70">
    <property type="entry name" value="Leucyl/phenylalanyl-tRNA-protein transferase, C-terminal domain"/>
    <property type="match status" value="1"/>
</dbReference>
<dbReference type="EMBL" id="JACCKB010000005">
    <property type="protein sequence ID" value="NYZ65417.1"/>
    <property type="molecule type" value="Genomic_DNA"/>
</dbReference>
<proteinExistence type="inferred from homology"/>
<dbReference type="PANTHER" id="PTHR30098">
    <property type="entry name" value="LEUCYL/PHENYLALANYL-TRNA--PROTEIN TRANSFERASE"/>
    <property type="match status" value="1"/>
</dbReference>
<evidence type="ECO:0000256" key="4">
    <source>
        <dbReference type="ARBA" id="ARBA00023315"/>
    </source>
</evidence>
<dbReference type="Pfam" id="PF03588">
    <property type="entry name" value="Leu_Phe_trans"/>
    <property type="match status" value="1"/>
</dbReference>
<dbReference type="InterPro" id="IPR004616">
    <property type="entry name" value="Leu/Phe-tRNA_Trfase"/>
</dbReference>
<dbReference type="GO" id="GO:0030163">
    <property type="term" value="P:protein catabolic process"/>
    <property type="evidence" value="ECO:0007669"/>
    <property type="project" value="UniProtKB-UniRule"/>
</dbReference>
<evidence type="ECO:0000256" key="10">
    <source>
        <dbReference type="ARBA" id="ARBA00066767"/>
    </source>
</evidence>
<evidence type="ECO:0000256" key="7">
    <source>
        <dbReference type="ARBA" id="ARBA00051538"/>
    </source>
</evidence>
<evidence type="ECO:0000256" key="12">
    <source>
        <dbReference type="ARBA" id="ARBA00077136"/>
    </source>
</evidence>
<dbReference type="GO" id="GO:0008914">
    <property type="term" value="F:leucyl-tRNA--protein transferase activity"/>
    <property type="evidence" value="ECO:0007669"/>
    <property type="project" value="UniProtKB-UniRule"/>
</dbReference>
<dbReference type="FunFam" id="3.30.70.3550:FF:000001">
    <property type="entry name" value="Leucyl/phenylalanyl-tRNA--protein transferase"/>
    <property type="match status" value="1"/>
</dbReference>
<dbReference type="FunFam" id="3.40.630.70:FF:000001">
    <property type="entry name" value="Leucyl/phenylalanyl-tRNA--protein transferase"/>
    <property type="match status" value="1"/>
</dbReference>
<gene>
    <name evidence="15" type="primary">aat</name>
    <name evidence="16" type="ORF">H0A36_05300</name>
</gene>
<evidence type="ECO:0000256" key="11">
    <source>
        <dbReference type="ARBA" id="ARBA00074372"/>
    </source>
</evidence>
<organism evidence="16 17">
    <name type="scientific">Spartinivicinus marinus</name>
    <dbReference type="NCBI Taxonomy" id="2994442"/>
    <lineage>
        <taxon>Bacteria</taxon>
        <taxon>Pseudomonadati</taxon>
        <taxon>Pseudomonadota</taxon>
        <taxon>Gammaproteobacteria</taxon>
        <taxon>Oceanospirillales</taxon>
        <taxon>Zooshikellaceae</taxon>
        <taxon>Spartinivicinus</taxon>
    </lineage>
</organism>
<evidence type="ECO:0000256" key="9">
    <source>
        <dbReference type="ARBA" id="ARBA00061535"/>
    </source>
</evidence>
<keyword evidence="17" id="KW-1185">Reference proteome</keyword>
<dbReference type="InterPro" id="IPR016181">
    <property type="entry name" value="Acyl_CoA_acyltransferase"/>
</dbReference>
<evidence type="ECO:0000256" key="14">
    <source>
        <dbReference type="ARBA" id="ARBA00083640"/>
    </source>
</evidence>
<keyword evidence="3 15" id="KW-0808">Transferase</keyword>
<dbReference type="Gene3D" id="3.30.70.3550">
    <property type="entry name" value="Leucyl/phenylalanyl-tRNA-protein transferase, N-terminal domain"/>
    <property type="match status" value="1"/>
</dbReference>
<comment type="function">
    <text evidence="8 15">Functions in the N-end rule pathway of protein degradation where it conjugates Leu, Phe and, less efficiently, Met from aminoacyl-tRNAs to the N-termini of proteins containing an N-terminal arginine or lysine.</text>
</comment>